<dbReference type="OrthoDB" id="5871668at2759"/>
<dbReference type="Proteomes" id="UP000276991">
    <property type="component" value="Unassembled WGS sequence"/>
</dbReference>
<proteinExistence type="predicted"/>
<keyword evidence="3" id="KW-1185">Reference proteome</keyword>
<feature type="compositionally biased region" description="Basic and acidic residues" evidence="1">
    <location>
        <begin position="93"/>
        <end position="172"/>
    </location>
</feature>
<dbReference type="AlphaFoldDB" id="A0A498SQC2"/>
<evidence type="ECO:0000256" key="1">
    <source>
        <dbReference type="SAM" id="MobiDB-lite"/>
    </source>
</evidence>
<name>A0A498SQC2_ACAVI</name>
<reference evidence="2 3" key="1">
    <citation type="submission" date="2018-08" db="EMBL/GenBank/DDBJ databases">
        <authorList>
            <person name="Laetsch R D."/>
            <person name="Stevens L."/>
            <person name="Kumar S."/>
            <person name="Blaxter L. M."/>
        </authorList>
    </citation>
    <scope>NUCLEOTIDE SEQUENCE [LARGE SCALE GENOMIC DNA]</scope>
</reference>
<evidence type="ECO:0000313" key="2">
    <source>
        <dbReference type="EMBL" id="VBB34172.1"/>
    </source>
</evidence>
<protein>
    <submittedName>
        <fullName evidence="2">Uncharacterized protein</fullName>
    </submittedName>
</protein>
<evidence type="ECO:0000313" key="3">
    <source>
        <dbReference type="Proteomes" id="UP000276991"/>
    </source>
</evidence>
<dbReference type="EMBL" id="UPTC01003143">
    <property type="protein sequence ID" value="VBB34172.1"/>
    <property type="molecule type" value="Genomic_DNA"/>
</dbReference>
<gene>
    <name evidence="2" type="ORF">NAV_LOCUS8963</name>
</gene>
<accession>A0A498SQC2</accession>
<organism evidence="2 3">
    <name type="scientific">Acanthocheilonema viteae</name>
    <name type="common">Filarial nematode worm</name>
    <name type="synonym">Dipetalonema viteae</name>
    <dbReference type="NCBI Taxonomy" id="6277"/>
    <lineage>
        <taxon>Eukaryota</taxon>
        <taxon>Metazoa</taxon>
        <taxon>Ecdysozoa</taxon>
        <taxon>Nematoda</taxon>
        <taxon>Chromadorea</taxon>
        <taxon>Rhabditida</taxon>
        <taxon>Spirurina</taxon>
        <taxon>Spiruromorpha</taxon>
        <taxon>Filarioidea</taxon>
        <taxon>Onchocercidae</taxon>
        <taxon>Acanthocheilonema</taxon>
    </lineage>
</organism>
<feature type="compositionally biased region" description="Low complexity" evidence="1">
    <location>
        <begin position="61"/>
        <end position="85"/>
    </location>
</feature>
<feature type="region of interest" description="Disordered" evidence="1">
    <location>
        <begin position="47"/>
        <end position="172"/>
    </location>
</feature>
<sequence>MGKNGTDWNDMVARNLPECRAHVRKKISTQVRIYGLTVGYLAPQRIPRRANDPLTPVTQPLSSSSSSSSLSSSSSSSSSSLSSSSKPPSQQLHPRDDLLLKPMIEHSIHQQMGRDRTGQDKTKQNETKQDKTGQDRTGQDETRRDGTGRDGTGRTDGRRDRTKEMEEEWCRR</sequence>